<organism evidence="3 4">
    <name type="scientific">Sphaerisporangium melleum</name>
    <dbReference type="NCBI Taxonomy" id="321316"/>
    <lineage>
        <taxon>Bacteria</taxon>
        <taxon>Bacillati</taxon>
        <taxon>Actinomycetota</taxon>
        <taxon>Actinomycetes</taxon>
        <taxon>Streptosporangiales</taxon>
        <taxon>Streptosporangiaceae</taxon>
        <taxon>Sphaerisporangium</taxon>
    </lineage>
</organism>
<reference evidence="3" key="2">
    <citation type="submission" date="2020-09" db="EMBL/GenBank/DDBJ databases">
        <authorList>
            <person name="Sun Q."/>
            <person name="Ohkuma M."/>
        </authorList>
    </citation>
    <scope>NUCLEOTIDE SEQUENCE</scope>
    <source>
        <strain evidence="3">JCM 13064</strain>
    </source>
</reference>
<dbReference type="Proteomes" id="UP000645217">
    <property type="component" value="Unassembled WGS sequence"/>
</dbReference>
<feature type="transmembrane region" description="Helical" evidence="2">
    <location>
        <begin position="208"/>
        <end position="229"/>
    </location>
</feature>
<dbReference type="EMBL" id="BMNT01000021">
    <property type="protein sequence ID" value="GGK93553.1"/>
    <property type="molecule type" value="Genomic_DNA"/>
</dbReference>
<dbReference type="AlphaFoldDB" id="A0A917R7N6"/>
<feature type="transmembrane region" description="Helical" evidence="2">
    <location>
        <begin position="135"/>
        <end position="155"/>
    </location>
</feature>
<feature type="transmembrane region" description="Helical" evidence="2">
    <location>
        <begin position="88"/>
        <end position="105"/>
    </location>
</feature>
<proteinExistence type="predicted"/>
<protein>
    <submittedName>
        <fullName evidence="3">ABC transporter permease</fullName>
    </submittedName>
</protein>
<comment type="caution">
    <text evidence="3">The sequence shown here is derived from an EMBL/GenBank/DDBJ whole genome shotgun (WGS) entry which is preliminary data.</text>
</comment>
<keyword evidence="2" id="KW-0812">Transmembrane</keyword>
<feature type="transmembrane region" description="Helical" evidence="2">
    <location>
        <begin position="258"/>
        <end position="279"/>
    </location>
</feature>
<feature type="transmembrane region" description="Helical" evidence="2">
    <location>
        <begin position="47"/>
        <end position="68"/>
    </location>
</feature>
<keyword evidence="4" id="KW-1185">Reference proteome</keyword>
<gene>
    <name evidence="3" type="ORF">GCM10007964_40020</name>
</gene>
<feature type="region of interest" description="Disordered" evidence="1">
    <location>
        <begin position="1"/>
        <end position="22"/>
    </location>
</feature>
<evidence type="ECO:0000256" key="1">
    <source>
        <dbReference type="SAM" id="MobiDB-lite"/>
    </source>
</evidence>
<evidence type="ECO:0000313" key="4">
    <source>
        <dbReference type="Proteomes" id="UP000645217"/>
    </source>
</evidence>
<sequence>MSGPRRNGGVAVREAMSGRRDPGTVRQRFGDVLRSEWAKARTMRSTWYTVLAAVAVGALFGAMFAGAGAREYVTATAAERAEFDPFGMAFRGLFFVQIIFGYLGMRSVTVEYGVRTLPASLVAVPRRGRLLAAKAVVCSVMAFVAGEAAALSVYLTGRAVLTARGVPVYDLGQPGVARAMLGVGILMATMSLFGLALGFLLRATSGGLTVLVAITALIPAMAPTFPAWLASFVVKYWPAQAGGRLVSVREQSGLLAPWTGYAVFCGYVAVALLAAFAIFRRRDA</sequence>
<keyword evidence="2" id="KW-1133">Transmembrane helix</keyword>
<name>A0A917R7N6_9ACTN</name>
<feature type="transmembrane region" description="Helical" evidence="2">
    <location>
        <begin position="175"/>
        <end position="201"/>
    </location>
</feature>
<reference evidence="3" key="1">
    <citation type="journal article" date="2014" name="Int. J. Syst. Evol. Microbiol.">
        <title>Complete genome sequence of Corynebacterium casei LMG S-19264T (=DSM 44701T), isolated from a smear-ripened cheese.</title>
        <authorList>
            <consortium name="US DOE Joint Genome Institute (JGI-PGF)"/>
            <person name="Walter F."/>
            <person name="Albersmeier A."/>
            <person name="Kalinowski J."/>
            <person name="Ruckert C."/>
        </authorList>
    </citation>
    <scope>NUCLEOTIDE SEQUENCE</scope>
    <source>
        <strain evidence="3">JCM 13064</strain>
    </source>
</reference>
<keyword evidence="2" id="KW-0472">Membrane</keyword>
<evidence type="ECO:0000256" key="2">
    <source>
        <dbReference type="SAM" id="Phobius"/>
    </source>
</evidence>
<dbReference type="Pfam" id="PF12730">
    <property type="entry name" value="ABC2_membrane_4"/>
    <property type="match status" value="1"/>
</dbReference>
<evidence type="ECO:0000313" key="3">
    <source>
        <dbReference type="EMBL" id="GGK93553.1"/>
    </source>
</evidence>
<accession>A0A917R7N6</accession>